<evidence type="ECO:0000313" key="2">
    <source>
        <dbReference type="EMBL" id="LAB10591.1"/>
    </source>
</evidence>
<name>A0A2D4KPE1_9SAUR</name>
<sequence>MGMRYYNSRKFVPAGLIAGARYNSYFSIVNCGIIVWKQQKTRNRNRKCGGFSLDKHKTWPRTYLMCKHLLEKFTDKLIYYSNGVLMVDFCFYLNSILMVGKLGLQMMEKPL</sequence>
<feature type="transmembrane region" description="Helical" evidence="1">
    <location>
        <begin position="77"/>
        <end position="99"/>
    </location>
</feature>
<keyword evidence="1" id="KW-0472">Membrane</keyword>
<proteinExistence type="predicted"/>
<accession>A0A2D4KPE1</accession>
<evidence type="ECO:0000256" key="1">
    <source>
        <dbReference type="SAM" id="Phobius"/>
    </source>
</evidence>
<keyword evidence="1" id="KW-1133">Transmembrane helix</keyword>
<dbReference type="InterPro" id="IPR044890">
    <property type="entry name" value="TMEM14_sf"/>
</dbReference>
<organism evidence="2">
    <name type="scientific">Micrurus paraensis</name>
    <dbReference type="NCBI Taxonomy" id="1970185"/>
    <lineage>
        <taxon>Eukaryota</taxon>
        <taxon>Metazoa</taxon>
        <taxon>Chordata</taxon>
        <taxon>Craniata</taxon>
        <taxon>Vertebrata</taxon>
        <taxon>Euteleostomi</taxon>
        <taxon>Lepidosauria</taxon>
        <taxon>Squamata</taxon>
        <taxon>Bifurcata</taxon>
        <taxon>Unidentata</taxon>
        <taxon>Episquamata</taxon>
        <taxon>Toxicofera</taxon>
        <taxon>Serpentes</taxon>
        <taxon>Colubroidea</taxon>
        <taxon>Elapidae</taxon>
        <taxon>Elapinae</taxon>
        <taxon>Micrurus</taxon>
    </lineage>
</organism>
<reference evidence="2" key="1">
    <citation type="submission" date="2017-07" db="EMBL/GenBank/DDBJ databases">
        <authorList>
            <person name="Mikheyev A."/>
            <person name="Grau M."/>
        </authorList>
    </citation>
    <scope>NUCLEOTIDE SEQUENCE</scope>
    <source>
        <tissue evidence="2">Venom_gland</tissue>
    </source>
</reference>
<reference evidence="2" key="2">
    <citation type="submission" date="2017-11" db="EMBL/GenBank/DDBJ databases">
        <title>Coralsnake Venomics: Analyses of Venom Gland Transcriptomes and Proteomes of Six Brazilian Taxa.</title>
        <authorList>
            <person name="Aird S.D."/>
            <person name="Jorge da Silva N."/>
            <person name="Qiu L."/>
            <person name="Villar-Briones A."/>
            <person name="Aparecida-Saddi V."/>
            <person name="Campos-Telles M.P."/>
            <person name="Grau M."/>
            <person name="Mikheyev A.S."/>
        </authorList>
    </citation>
    <scope>NUCLEOTIDE SEQUENCE</scope>
    <source>
        <tissue evidence="2">Venom_gland</tissue>
    </source>
</reference>
<dbReference type="AlphaFoldDB" id="A0A2D4KPE1"/>
<dbReference type="EMBL" id="IACL01077320">
    <property type="protein sequence ID" value="LAB10591.1"/>
    <property type="molecule type" value="Transcribed_RNA"/>
</dbReference>
<dbReference type="Gene3D" id="1.10.10.1740">
    <property type="entry name" value="Transmembrane protein 14-like"/>
    <property type="match status" value="1"/>
</dbReference>
<protein>
    <submittedName>
        <fullName evidence="2">Uncharacterized protein</fullName>
    </submittedName>
</protein>
<keyword evidence="1" id="KW-0812">Transmembrane</keyword>